<dbReference type="OrthoDB" id="9812260at2"/>
<dbReference type="PANTHER" id="PTHR45138:SF9">
    <property type="entry name" value="DIGUANYLATE CYCLASE DGCM-RELATED"/>
    <property type="match status" value="1"/>
</dbReference>
<dbReference type="InterPro" id="IPR029787">
    <property type="entry name" value="Nucleotide_cyclase"/>
</dbReference>
<keyword evidence="6" id="KW-1185">Reference proteome</keyword>
<evidence type="ECO:0000256" key="1">
    <source>
        <dbReference type="ARBA" id="ARBA00012528"/>
    </source>
</evidence>
<gene>
    <name evidence="5" type="ORF">NA8A_03980</name>
</gene>
<dbReference type="SUPFAM" id="SSF55073">
    <property type="entry name" value="Nucleotide cyclase"/>
    <property type="match status" value="1"/>
</dbReference>
<dbReference type="GO" id="GO:0052621">
    <property type="term" value="F:diguanylate cyclase activity"/>
    <property type="evidence" value="ECO:0007669"/>
    <property type="project" value="UniProtKB-EC"/>
</dbReference>
<proteinExistence type="predicted"/>
<dbReference type="Proteomes" id="UP000007374">
    <property type="component" value="Unassembled WGS sequence"/>
</dbReference>
<accession>K2N8W1</accession>
<dbReference type="InterPro" id="IPR000160">
    <property type="entry name" value="GGDEF_dom"/>
</dbReference>
<dbReference type="Pfam" id="PF00990">
    <property type="entry name" value="GGDEF"/>
    <property type="match status" value="1"/>
</dbReference>
<comment type="caution">
    <text evidence="5">The sequence shown here is derived from an EMBL/GenBank/DDBJ whole genome shotgun (WGS) entry which is preliminary data.</text>
</comment>
<protein>
    <recommendedName>
        <fullName evidence="1">diguanylate cyclase</fullName>
        <ecNumber evidence="1">2.7.7.65</ecNumber>
    </recommendedName>
</protein>
<dbReference type="EC" id="2.7.7.65" evidence="1"/>
<dbReference type="STRING" id="721133.SAMN05216176_101520"/>
<evidence type="ECO:0000313" key="5">
    <source>
        <dbReference type="EMBL" id="EKF43938.1"/>
    </source>
</evidence>
<dbReference type="PATRIC" id="fig|1231190.3.peg.835"/>
<dbReference type="PANTHER" id="PTHR45138">
    <property type="entry name" value="REGULATORY COMPONENTS OF SENSORY TRANSDUCTION SYSTEM"/>
    <property type="match status" value="1"/>
</dbReference>
<keyword evidence="3" id="KW-0472">Membrane</keyword>
<dbReference type="FunFam" id="3.30.70.270:FF:000001">
    <property type="entry name" value="Diguanylate cyclase domain protein"/>
    <property type="match status" value="1"/>
</dbReference>
<evidence type="ECO:0000256" key="2">
    <source>
        <dbReference type="ARBA" id="ARBA00034247"/>
    </source>
</evidence>
<dbReference type="CDD" id="cd01949">
    <property type="entry name" value="GGDEF"/>
    <property type="match status" value="1"/>
</dbReference>
<dbReference type="EMBL" id="AMSI01000002">
    <property type="protein sequence ID" value="EKF43938.1"/>
    <property type="molecule type" value="Genomic_DNA"/>
</dbReference>
<dbReference type="eggNOG" id="COG3706">
    <property type="taxonomic scope" value="Bacteria"/>
</dbReference>
<keyword evidence="3" id="KW-1133">Transmembrane helix</keyword>
<comment type="catalytic activity">
    <reaction evidence="2">
        <text>2 GTP = 3',3'-c-di-GMP + 2 diphosphate</text>
        <dbReference type="Rhea" id="RHEA:24898"/>
        <dbReference type="ChEBI" id="CHEBI:33019"/>
        <dbReference type="ChEBI" id="CHEBI:37565"/>
        <dbReference type="ChEBI" id="CHEBI:58805"/>
        <dbReference type="EC" id="2.7.7.65"/>
    </reaction>
</comment>
<feature type="domain" description="GGDEF" evidence="4">
    <location>
        <begin position="115"/>
        <end position="248"/>
    </location>
</feature>
<dbReference type="RefSeq" id="WP_009756073.1">
    <property type="nucleotide sequence ID" value="NZ_AMSI01000002.1"/>
</dbReference>
<evidence type="ECO:0000313" key="6">
    <source>
        <dbReference type="Proteomes" id="UP000007374"/>
    </source>
</evidence>
<dbReference type="InterPro" id="IPR043128">
    <property type="entry name" value="Rev_trsase/Diguanyl_cyclase"/>
</dbReference>
<evidence type="ECO:0000256" key="3">
    <source>
        <dbReference type="SAM" id="Phobius"/>
    </source>
</evidence>
<dbReference type="NCBIfam" id="TIGR00254">
    <property type="entry name" value="GGDEF"/>
    <property type="match status" value="1"/>
</dbReference>
<organism evidence="5 6">
    <name type="scientific">Nitratireductor indicus C115</name>
    <dbReference type="NCBI Taxonomy" id="1231190"/>
    <lineage>
        <taxon>Bacteria</taxon>
        <taxon>Pseudomonadati</taxon>
        <taxon>Pseudomonadota</taxon>
        <taxon>Alphaproteobacteria</taxon>
        <taxon>Hyphomicrobiales</taxon>
        <taxon>Phyllobacteriaceae</taxon>
        <taxon>Nitratireductor</taxon>
    </lineage>
</organism>
<dbReference type="Gene3D" id="3.30.70.270">
    <property type="match status" value="1"/>
</dbReference>
<sequence>MKRVLLHAAIATVFSMIASAAICWVVLTLMGSSVNWFPIAMSVLCPLLIAFPVSAVTFHQKLRIASAHEALEAAHRQLAQVHRQLAAAARLDDMTDLLNRGAFIRQVNEAGARGNGGALLAIDADYFKDINDTYGHLAGDRALCAIAQAIRNCLERPAAAGRIGGEEFGVFLEAMDLPEGKATAEKIRHAVERISLRSEQGEQFGLSVSIGVACVARDADFSRLMATADRELYRAKRSGRNRIAAAETDRPMVVNG</sequence>
<dbReference type="PROSITE" id="PS50887">
    <property type="entry name" value="GGDEF"/>
    <property type="match status" value="1"/>
</dbReference>
<evidence type="ECO:0000259" key="4">
    <source>
        <dbReference type="PROSITE" id="PS50887"/>
    </source>
</evidence>
<keyword evidence="3" id="KW-0812">Transmembrane</keyword>
<feature type="transmembrane region" description="Helical" evidence="3">
    <location>
        <begin position="36"/>
        <end position="58"/>
    </location>
</feature>
<name>K2N8W1_9HYPH</name>
<dbReference type="InterPro" id="IPR050469">
    <property type="entry name" value="Diguanylate_Cyclase"/>
</dbReference>
<reference evidence="5 6" key="1">
    <citation type="journal article" date="2012" name="J. Bacteriol.">
        <title>Genome Sequence of Nitratireductor indicus Type Strain C115.</title>
        <authorList>
            <person name="Lai Q."/>
            <person name="Li G."/>
            <person name="Yu Z."/>
            <person name="Shao Z."/>
        </authorList>
    </citation>
    <scope>NUCLEOTIDE SEQUENCE [LARGE SCALE GENOMIC DNA]</scope>
    <source>
        <strain evidence="5 6">C115</strain>
    </source>
</reference>
<dbReference type="AlphaFoldDB" id="K2N8W1"/>
<dbReference type="SMART" id="SM00267">
    <property type="entry name" value="GGDEF"/>
    <property type="match status" value="1"/>
</dbReference>